<protein>
    <submittedName>
        <fullName evidence="2">Uncharacterized protein</fullName>
    </submittedName>
</protein>
<sequence>MNPSSLLDSTANGSPNPPPNVLPQHDMIPEQQSELFVTDPKTPAGQRPGAILLIKSTSPPETSNPTSESGRRIELHELVKVLEHQGVHTKVVSLRTGEESSVPWSTFFPVMWKTRLRLLRYRSMLQRQWHEHAPAITNNDARLPCVDKHTSSIPATTLTHPVPTPQVADPYTLAGQQTGAILSIKRIALGSIWCIECWVEVGDLIELLDNDTFERDGARAVKAKNLRTQAIGTVMWNSVFPVGEREVCACYKDGKYACRCVYVDFEKSKAYFER</sequence>
<dbReference type="OrthoDB" id="3556883at2759"/>
<dbReference type="EMBL" id="JAFJYH010000368">
    <property type="protein sequence ID" value="KAG4412566.1"/>
    <property type="molecule type" value="Genomic_DNA"/>
</dbReference>
<evidence type="ECO:0000313" key="2">
    <source>
        <dbReference type="EMBL" id="KAG4412566.1"/>
    </source>
</evidence>
<comment type="caution">
    <text evidence="2">The sequence shown here is derived from an EMBL/GenBank/DDBJ whole genome shotgun (WGS) entry which is preliminary data.</text>
</comment>
<dbReference type="AlphaFoldDB" id="A0A8H7T5E1"/>
<feature type="region of interest" description="Disordered" evidence="1">
    <location>
        <begin position="1"/>
        <end position="47"/>
    </location>
</feature>
<feature type="compositionally biased region" description="Polar residues" evidence="1">
    <location>
        <begin position="1"/>
        <end position="14"/>
    </location>
</feature>
<evidence type="ECO:0000256" key="1">
    <source>
        <dbReference type="SAM" id="MobiDB-lite"/>
    </source>
</evidence>
<gene>
    <name evidence="2" type="ORF">IFR04_014287</name>
</gene>
<evidence type="ECO:0000313" key="3">
    <source>
        <dbReference type="Proteomes" id="UP000664132"/>
    </source>
</evidence>
<accession>A0A8H7T5E1</accession>
<keyword evidence="3" id="KW-1185">Reference proteome</keyword>
<name>A0A8H7T5E1_9HELO</name>
<organism evidence="2 3">
    <name type="scientific">Cadophora malorum</name>
    <dbReference type="NCBI Taxonomy" id="108018"/>
    <lineage>
        <taxon>Eukaryota</taxon>
        <taxon>Fungi</taxon>
        <taxon>Dikarya</taxon>
        <taxon>Ascomycota</taxon>
        <taxon>Pezizomycotina</taxon>
        <taxon>Leotiomycetes</taxon>
        <taxon>Helotiales</taxon>
        <taxon>Ploettnerulaceae</taxon>
        <taxon>Cadophora</taxon>
    </lineage>
</organism>
<proteinExistence type="predicted"/>
<dbReference type="Proteomes" id="UP000664132">
    <property type="component" value="Unassembled WGS sequence"/>
</dbReference>
<reference evidence="2" key="1">
    <citation type="submission" date="2021-02" db="EMBL/GenBank/DDBJ databases">
        <title>Genome sequence Cadophora malorum strain M34.</title>
        <authorList>
            <person name="Stefanovic E."/>
            <person name="Vu D."/>
            <person name="Scully C."/>
            <person name="Dijksterhuis J."/>
            <person name="Roader J."/>
            <person name="Houbraken J."/>
        </authorList>
    </citation>
    <scope>NUCLEOTIDE SEQUENCE</scope>
    <source>
        <strain evidence="2">M34</strain>
    </source>
</reference>